<protein>
    <recommendedName>
        <fullName evidence="3 7">Aspartate carbamoyltransferase regulatory chain</fullName>
    </recommendedName>
</protein>
<dbReference type="GO" id="GO:0009347">
    <property type="term" value="C:aspartate carbamoyltransferase complex"/>
    <property type="evidence" value="ECO:0007669"/>
    <property type="project" value="InterPro"/>
</dbReference>
<dbReference type="GO" id="GO:0046872">
    <property type="term" value="F:metal ion binding"/>
    <property type="evidence" value="ECO:0007669"/>
    <property type="project" value="UniProtKB-KW"/>
</dbReference>
<dbReference type="RefSeq" id="WP_087112903.1">
    <property type="nucleotide sequence ID" value="NZ_CBCSCN010000005.1"/>
</dbReference>
<dbReference type="PANTHER" id="PTHR35805:SF1">
    <property type="entry name" value="ASPARTATE CARBAMOYLTRANSFERASE REGULATORY CHAIN"/>
    <property type="match status" value="1"/>
</dbReference>
<evidence type="ECO:0000256" key="3">
    <source>
        <dbReference type="ARBA" id="ARBA00021764"/>
    </source>
</evidence>
<evidence type="ECO:0000256" key="6">
    <source>
        <dbReference type="ARBA" id="ARBA00022975"/>
    </source>
</evidence>
<evidence type="ECO:0000313" key="10">
    <source>
        <dbReference type="EMBL" id="SMA50470.1"/>
    </source>
</evidence>
<evidence type="ECO:0000256" key="5">
    <source>
        <dbReference type="ARBA" id="ARBA00022833"/>
    </source>
</evidence>
<comment type="similarity">
    <text evidence="2 7">Belongs to the PyrI family.</text>
</comment>
<keyword evidence="10" id="KW-0808">Transferase</keyword>
<dbReference type="SUPFAM" id="SSF54893">
    <property type="entry name" value="Aspartate carbamoyltransferase, Regulatory-chain, N-terminal domain"/>
    <property type="match status" value="1"/>
</dbReference>
<dbReference type="PANTHER" id="PTHR35805">
    <property type="entry name" value="ASPARTATE CARBAMOYLTRANSFERASE REGULATORY CHAIN"/>
    <property type="match status" value="1"/>
</dbReference>
<evidence type="ECO:0000259" key="8">
    <source>
        <dbReference type="Pfam" id="PF01948"/>
    </source>
</evidence>
<name>A0A1X7AQV4_9GAMM</name>
<feature type="domain" description="Aspartate carbamoyltransferase regulatory subunit N-terminal" evidence="8">
    <location>
        <begin position="7"/>
        <end position="97"/>
    </location>
</feature>
<accession>A0A1X7AQV4</accession>
<evidence type="ECO:0000256" key="2">
    <source>
        <dbReference type="ARBA" id="ARBA00010498"/>
    </source>
</evidence>
<comment type="subunit">
    <text evidence="7">Contains catalytic and regulatory chains.</text>
</comment>
<feature type="binding site" evidence="7">
    <location>
        <position position="114"/>
    </location>
    <ligand>
        <name>Zn(2+)</name>
        <dbReference type="ChEBI" id="CHEBI:29105"/>
    </ligand>
</feature>
<comment type="cofactor">
    <cofactor evidence="7">
        <name>Zn(2+)</name>
        <dbReference type="ChEBI" id="CHEBI:29105"/>
    </cofactor>
    <text evidence="7">Binds 1 zinc ion per subunit.</text>
</comment>
<evidence type="ECO:0000259" key="9">
    <source>
        <dbReference type="Pfam" id="PF02748"/>
    </source>
</evidence>
<dbReference type="Proteomes" id="UP000196573">
    <property type="component" value="Unassembled WGS sequence"/>
</dbReference>
<dbReference type="Pfam" id="PF02748">
    <property type="entry name" value="PyrI_C"/>
    <property type="match status" value="1"/>
</dbReference>
<dbReference type="HAMAP" id="MF_00002">
    <property type="entry name" value="Asp_carb_tr_reg"/>
    <property type="match status" value="1"/>
</dbReference>
<dbReference type="InterPro" id="IPR020545">
    <property type="entry name" value="Asp_carbamoyltransf_reg_N"/>
</dbReference>
<dbReference type="OrthoDB" id="5599321at2"/>
<dbReference type="InterPro" id="IPR036793">
    <property type="entry name" value="Asp_carbatrfase_reg_N_sf"/>
</dbReference>
<reference evidence="10 11" key="1">
    <citation type="submission" date="2017-03" db="EMBL/GenBank/DDBJ databases">
        <authorList>
            <person name="Afonso C.L."/>
            <person name="Miller P.J."/>
            <person name="Scott M.A."/>
            <person name="Spackman E."/>
            <person name="Goraichik I."/>
            <person name="Dimitrov K.M."/>
            <person name="Suarez D.L."/>
            <person name="Swayne D.E."/>
        </authorList>
    </citation>
    <scope>NUCLEOTIDE SEQUENCE [LARGE SCALE GENOMIC DNA]</scope>
    <source>
        <strain evidence="10">SB41UT1</strain>
    </source>
</reference>
<dbReference type="Gene3D" id="2.30.30.20">
    <property type="entry name" value="Aspartate carbamoyltransferase regulatory subunit, C-terminal domain"/>
    <property type="match status" value="1"/>
</dbReference>
<dbReference type="GO" id="GO:0006221">
    <property type="term" value="P:pyrimidine nucleotide biosynthetic process"/>
    <property type="evidence" value="ECO:0007669"/>
    <property type="project" value="UniProtKB-UniRule"/>
</dbReference>
<gene>
    <name evidence="7 10" type="primary">pyrI</name>
    <name evidence="10" type="ORF">EHSB41UT_04281</name>
</gene>
<keyword evidence="4 7" id="KW-0479">Metal-binding</keyword>
<feature type="binding site" evidence="7">
    <location>
        <position position="109"/>
    </location>
    <ligand>
        <name>Zn(2+)</name>
        <dbReference type="ChEBI" id="CHEBI:29105"/>
    </ligand>
</feature>
<evidence type="ECO:0000256" key="4">
    <source>
        <dbReference type="ARBA" id="ARBA00022723"/>
    </source>
</evidence>
<dbReference type="InterPro" id="IPR002801">
    <property type="entry name" value="Asp_carbamoylTrfase_reg"/>
</dbReference>
<dbReference type="GO" id="GO:0016740">
    <property type="term" value="F:transferase activity"/>
    <property type="evidence" value="ECO:0007669"/>
    <property type="project" value="UniProtKB-KW"/>
</dbReference>
<keyword evidence="5 7" id="KW-0862">Zinc</keyword>
<evidence type="ECO:0000256" key="1">
    <source>
        <dbReference type="ARBA" id="ARBA00002565"/>
    </source>
</evidence>
<dbReference type="SUPFAM" id="SSF57825">
    <property type="entry name" value="Aspartate carbamoyltransferase, Regulatory-chain, C-terminal domain"/>
    <property type="match status" value="1"/>
</dbReference>
<sequence>MVEKKKLQVEAIGTGTVIDHIPAGQGVKILSQLQLLGTDLRITVGFNLPSKELGLKDIIKVENRLFNETEASELGLFAPQATINVIENYAVRAKFKMSVPEKLEGVFECPNSNCITHNEPVQSSFAIKERNNDIQLKCRYCEKSFSKDIVAGL</sequence>
<evidence type="ECO:0000313" key="11">
    <source>
        <dbReference type="Proteomes" id="UP000196573"/>
    </source>
</evidence>
<proteinExistence type="inferred from homology"/>
<dbReference type="Gene3D" id="3.30.70.140">
    <property type="entry name" value="Aspartate carbamoyltransferase regulatory subunit, N-terminal domain"/>
    <property type="match status" value="1"/>
</dbReference>
<evidence type="ECO:0000256" key="7">
    <source>
        <dbReference type="HAMAP-Rule" id="MF_00002"/>
    </source>
</evidence>
<dbReference type="InterPro" id="IPR020542">
    <property type="entry name" value="Asp_carbamoyltrfase_reg_C"/>
</dbReference>
<dbReference type="NCBIfam" id="TIGR00240">
    <property type="entry name" value="ATCase_reg"/>
    <property type="match status" value="1"/>
</dbReference>
<dbReference type="GO" id="GO:0006207">
    <property type="term" value="P:'de novo' pyrimidine nucleobase biosynthetic process"/>
    <property type="evidence" value="ECO:0007669"/>
    <property type="project" value="InterPro"/>
</dbReference>
<organism evidence="10 11">
    <name type="scientific">Parendozoicomonas haliclonae</name>
    <dbReference type="NCBI Taxonomy" id="1960125"/>
    <lineage>
        <taxon>Bacteria</taxon>
        <taxon>Pseudomonadati</taxon>
        <taxon>Pseudomonadota</taxon>
        <taxon>Gammaproteobacteria</taxon>
        <taxon>Oceanospirillales</taxon>
        <taxon>Endozoicomonadaceae</taxon>
        <taxon>Parendozoicomonas</taxon>
    </lineage>
</organism>
<keyword evidence="11" id="KW-1185">Reference proteome</keyword>
<feature type="binding site" evidence="7">
    <location>
        <position position="141"/>
    </location>
    <ligand>
        <name>Zn(2+)</name>
        <dbReference type="ChEBI" id="CHEBI:29105"/>
    </ligand>
</feature>
<dbReference type="EMBL" id="FWPT01000012">
    <property type="protein sequence ID" value="SMA50470.1"/>
    <property type="molecule type" value="Genomic_DNA"/>
</dbReference>
<feature type="domain" description="Aspartate carbamoyltransferase regulatory subunit C-terminal" evidence="9">
    <location>
        <begin position="103"/>
        <end position="150"/>
    </location>
</feature>
<dbReference type="AlphaFoldDB" id="A0A1X7AQV4"/>
<feature type="binding site" evidence="7">
    <location>
        <position position="138"/>
    </location>
    <ligand>
        <name>Zn(2+)</name>
        <dbReference type="ChEBI" id="CHEBI:29105"/>
    </ligand>
</feature>
<comment type="function">
    <text evidence="1 7">Involved in allosteric regulation of aspartate carbamoyltransferase.</text>
</comment>
<keyword evidence="6 7" id="KW-0665">Pyrimidine biosynthesis</keyword>
<dbReference type="InterPro" id="IPR036792">
    <property type="entry name" value="Asp_carbatrfase_reg_C_sf"/>
</dbReference>
<dbReference type="Pfam" id="PF01948">
    <property type="entry name" value="PyrI"/>
    <property type="match status" value="1"/>
</dbReference>